<sequence>MVLKTPKKEPCSQSSPPIPPSSSTPKSNSQKQSPSGDASSSPVIIGEEECLRTASRLERTEVLRRRSRRLHQLASTYRRHYWSLVEELRIKHRDYYWEYGKSPLEKRKFKGQEASAEEEEEEEVEIGEERMKCGFSGCKAKAMALTKFCHQHILADPKQALYKPCNFVIKSSPQGAPIICGKTVLKAANSSLCQAHYQRSQKGISQALKKAGVTLPSSSNKPIPKFSLIISEAVHQIQMKRQSGNNSKSDEPKEQALG</sequence>
<keyword evidence="6" id="KW-0832">Ubl conjugation</keyword>
<evidence type="ECO:0000256" key="13">
    <source>
        <dbReference type="ARBA" id="ARBA00093543"/>
    </source>
</evidence>
<dbReference type="PANTHER" id="PTHR13453">
    <property type="entry name" value="KAT8 REGULATORY NSL COMPLEX SUBUNIT 2"/>
    <property type="match status" value="1"/>
</dbReference>
<evidence type="ECO:0000256" key="6">
    <source>
        <dbReference type="ARBA" id="ARBA00022843"/>
    </source>
</evidence>
<evidence type="ECO:0000256" key="8">
    <source>
        <dbReference type="ARBA" id="ARBA00023128"/>
    </source>
</evidence>
<evidence type="ECO:0000256" key="1">
    <source>
        <dbReference type="ARBA" id="ARBA00004123"/>
    </source>
</evidence>
<accession>A0A9Q0HGY8</accession>
<evidence type="ECO:0000313" key="16">
    <source>
        <dbReference type="EMBL" id="KAJ1686158.1"/>
    </source>
</evidence>
<evidence type="ECO:0000256" key="12">
    <source>
        <dbReference type="ARBA" id="ARBA00093359"/>
    </source>
</evidence>
<keyword evidence="8" id="KW-0496">Mitochondrion</keyword>
<evidence type="ECO:0000256" key="3">
    <source>
        <dbReference type="ARBA" id="ARBA00015508"/>
    </source>
</evidence>
<evidence type="ECO:0000256" key="11">
    <source>
        <dbReference type="ARBA" id="ARBA00033378"/>
    </source>
</evidence>
<dbReference type="EMBL" id="JAMQYH010000005">
    <property type="protein sequence ID" value="KAJ1686158.1"/>
    <property type="molecule type" value="Genomic_DNA"/>
</dbReference>
<organism evidence="16 17">
    <name type="scientific">Rhynchospora breviuscula</name>
    <dbReference type="NCBI Taxonomy" id="2022672"/>
    <lineage>
        <taxon>Eukaryota</taxon>
        <taxon>Viridiplantae</taxon>
        <taxon>Streptophyta</taxon>
        <taxon>Embryophyta</taxon>
        <taxon>Tracheophyta</taxon>
        <taxon>Spermatophyta</taxon>
        <taxon>Magnoliopsida</taxon>
        <taxon>Liliopsida</taxon>
        <taxon>Poales</taxon>
        <taxon>Cyperaceae</taxon>
        <taxon>Cyperoideae</taxon>
        <taxon>Rhynchosporeae</taxon>
        <taxon>Rhynchospora</taxon>
    </lineage>
</organism>
<feature type="region of interest" description="Disordered" evidence="14">
    <location>
        <begin position="1"/>
        <end position="45"/>
    </location>
</feature>
<comment type="caution">
    <text evidence="16">The sequence shown here is derived from an EMBL/GenBank/DDBJ whole genome shotgun (WGS) entry which is preliminary data.</text>
</comment>
<evidence type="ECO:0000256" key="10">
    <source>
        <dbReference type="ARBA" id="ARBA00032947"/>
    </source>
</evidence>
<feature type="domain" description="KANL2-like probable zinc-finger" evidence="15">
    <location>
        <begin position="133"/>
        <end position="196"/>
    </location>
</feature>
<dbReference type="GO" id="GO:0005634">
    <property type="term" value="C:nucleus"/>
    <property type="evidence" value="ECO:0007669"/>
    <property type="project" value="UniProtKB-SubCell"/>
</dbReference>
<proteinExistence type="predicted"/>
<evidence type="ECO:0000256" key="14">
    <source>
        <dbReference type="SAM" id="MobiDB-lite"/>
    </source>
</evidence>
<dbReference type="PANTHER" id="PTHR13453:SF1">
    <property type="entry name" value="KAT8 REGULATORY NSL COMPLEX SUBUNIT 2"/>
    <property type="match status" value="1"/>
</dbReference>
<comment type="subunit">
    <text evidence="13">Component of the NSL complex at least composed of KAT8/MOF, KANSL1, KANSL2, KANSL3, MCRS1, PHF20, OGT1/OGT, WDR5 and HCFC1.</text>
</comment>
<name>A0A9Q0HGY8_9POAL</name>
<feature type="compositionally biased region" description="Low complexity" evidence="14">
    <location>
        <begin position="23"/>
        <end position="35"/>
    </location>
</feature>
<dbReference type="InterPro" id="IPR026316">
    <property type="entry name" value="NSL2"/>
</dbReference>
<feature type="compositionally biased region" description="Basic and acidic residues" evidence="14">
    <location>
        <begin position="1"/>
        <end position="10"/>
    </location>
</feature>
<reference evidence="16" key="1">
    <citation type="journal article" date="2022" name="Cell">
        <title>Repeat-based holocentromeres influence genome architecture and karyotype evolution.</title>
        <authorList>
            <person name="Hofstatter P.G."/>
            <person name="Thangavel G."/>
            <person name="Lux T."/>
            <person name="Neumann P."/>
            <person name="Vondrak T."/>
            <person name="Novak P."/>
            <person name="Zhang M."/>
            <person name="Costa L."/>
            <person name="Castellani M."/>
            <person name="Scott A."/>
            <person name="Toegelov H."/>
            <person name="Fuchs J."/>
            <person name="Mata-Sucre Y."/>
            <person name="Dias Y."/>
            <person name="Vanzela A.L.L."/>
            <person name="Huettel B."/>
            <person name="Almeida C.C.S."/>
            <person name="Simkova H."/>
            <person name="Souza G."/>
            <person name="Pedrosa-Harand A."/>
            <person name="Macas J."/>
            <person name="Mayer K.F.X."/>
            <person name="Houben A."/>
            <person name="Marques A."/>
        </authorList>
    </citation>
    <scope>NUCLEOTIDE SEQUENCE</scope>
    <source>
        <strain evidence="16">RhyBre1mFocal</strain>
    </source>
</reference>
<dbReference type="GO" id="GO:0006325">
    <property type="term" value="P:chromatin organization"/>
    <property type="evidence" value="ECO:0007669"/>
    <property type="project" value="UniProtKB-KW"/>
</dbReference>
<keyword evidence="7" id="KW-0156">Chromatin regulator</keyword>
<comment type="function">
    <text evidence="12">Non-catalytic component of the NSL histone acetyltransferase complex, a multiprotein complex that mediates histone H4 acetylation at 'Lys-5'- and 'Lys-8' (H4K5ac and H4K8ac) at transcription start sites and promotes transcription initiation. Required for NSL complex stability and for transcription of intraciliary transport genes in both ciliated and non-ciliated cells by regulating histone H4 acetylation at 'Lys-5'- and 'Lys-12' (H4K5ac and H4K12ac). This is necessary for cilium assembly in ciliated cells and for organization of the microtubule cytoskeleton in non-ciliated cells. Required within the NSL complex to maintain nuclear architecture stability by promoting KAT8-mediated acetylation of lamin LMNA.</text>
</comment>
<evidence type="ECO:0000259" key="15">
    <source>
        <dbReference type="Pfam" id="PF13891"/>
    </source>
</evidence>
<dbReference type="AlphaFoldDB" id="A0A9Q0HGY8"/>
<keyword evidence="17" id="KW-1185">Reference proteome</keyword>
<evidence type="ECO:0000256" key="5">
    <source>
        <dbReference type="ARBA" id="ARBA00022553"/>
    </source>
</evidence>
<dbReference type="InterPro" id="IPR025927">
    <property type="entry name" value="Znf_KANL2-like"/>
</dbReference>
<dbReference type="GO" id="GO:0044545">
    <property type="term" value="C:NSL complex"/>
    <property type="evidence" value="ECO:0007669"/>
    <property type="project" value="TreeGrafter"/>
</dbReference>
<dbReference type="GO" id="GO:0005739">
    <property type="term" value="C:mitochondrion"/>
    <property type="evidence" value="ECO:0007669"/>
    <property type="project" value="UniProtKB-SubCell"/>
</dbReference>
<dbReference type="OrthoDB" id="677315at2759"/>
<protein>
    <recommendedName>
        <fullName evidence="3">KAT8 regulatory NSL complex subunit 2</fullName>
    </recommendedName>
    <alternativeName>
        <fullName evidence="11">NSL complex protein NSL2</fullName>
    </alternativeName>
    <alternativeName>
        <fullName evidence="10">Non-specific lethal 2 homolog</fullName>
    </alternativeName>
</protein>
<keyword evidence="5" id="KW-0597">Phosphoprotein</keyword>
<keyword evidence="4" id="KW-1017">Isopeptide bond</keyword>
<evidence type="ECO:0000313" key="17">
    <source>
        <dbReference type="Proteomes" id="UP001151287"/>
    </source>
</evidence>
<evidence type="ECO:0000256" key="2">
    <source>
        <dbReference type="ARBA" id="ARBA00004173"/>
    </source>
</evidence>
<dbReference type="Proteomes" id="UP001151287">
    <property type="component" value="Unassembled WGS sequence"/>
</dbReference>
<feature type="compositionally biased region" description="Basic and acidic residues" evidence="14">
    <location>
        <begin position="248"/>
        <end position="258"/>
    </location>
</feature>
<evidence type="ECO:0000256" key="4">
    <source>
        <dbReference type="ARBA" id="ARBA00022499"/>
    </source>
</evidence>
<keyword evidence="9" id="KW-0539">Nucleus</keyword>
<feature type="region of interest" description="Disordered" evidence="14">
    <location>
        <begin position="239"/>
        <end position="258"/>
    </location>
</feature>
<evidence type="ECO:0000256" key="7">
    <source>
        <dbReference type="ARBA" id="ARBA00022853"/>
    </source>
</evidence>
<dbReference type="Pfam" id="PF13891">
    <property type="entry name" value="zf-C3HC3H_KANSL2"/>
    <property type="match status" value="1"/>
</dbReference>
<gene>
    <name evidence="16" type="ORF">LUZ63_017548</name>
</gene>
<evidence type="ECO:0000256" key="9">
    <source>
        <dbReference type="ARBA" id="ARBA00023242"/>
    </source>
</evidence>
<comment type="subcellular location">
    <subcellularLocation>
        <location evidence="2">Mitochondrion</location>
    </subcellularLocation>
    <subcellularLocation>
        <location evidence="1">Nucleus</location>
    </subcellularLocation>
</comment>